<gene>
    <name evidence="2" type="ORF">HYX28_05135</name>
</gene>
<dbReference type="PANTHER" id="PTHR43235">
    <property type="entry name" value="GLUTAMINE AMIDOTRANSFERASE PB2B2.05-RELATED"/>
    <property type="match status" value="1"/>
</dbReference>
<comment type="caution">
    <text evidence="2">The sequence shown here is derived from an EMBL/GenBank/DDBJ whole genome shotgun (WGS) entry which is preliminary data.</text>
</comment>
<dbReference type="Gene3D" id="3.40.50.880">
    <property type="match status" value="1"/>
</dbReference>
<dbReference type="SUPFAM" id="SSF52317">
    <property type="entry name" value="Class I glutamine amidotransferase-like"/>
    <property type="match status" value="1"/>
</dbReference>
<evidence type="ECO:0000313" key="3">
    <source>
        <dbReference type="Proteomes" id="UP000779809"/>
    </source>
</evidence>
<reference evidence="2" key="1">
    <citation type="submission" date="2020-07" db="EMBL/GenBank/DDBJ databases">
        <title>Huge and variable diversity of episymbiotic CPR bacteria and DPANN archaea in groundwater ecosystems.</title>
        <authorList>
            <person name="He C.Y."/>
            <person name="Keren R."/>
            <person name="Whittaker M."/>
            <person name="Farag I.F."/>
            <person name="Doudna J."/>
            <person name="Cate J.H.D."/>
            <person name="Banfield J.F."/>
        </authorList>
    </citation>
    <scope>NUCLEOTIDE SEQUENCE</scope>
    <source>
        <strain evidence="2">NC_groundwater_580_Pr5_B-0.1um_64_19</strain>
    </source>
</reference>
<name>A0A932A9K6_9BACT</name>
<dbReference type="Proteomes" id="UP000779809">
    <property type="component" value="Unassembled WGS sequence"/>
</dbReference>
<evidence type="ECO:0000313" key="2">
    <source>
        <dbReference type="EMBL" id="MBI2678144.1"/>
    </source>
</evidence>
<protein>
    <submittedName>
        <fullName evidence="2">Gamma-glutamyl-gamma-aminobutyrate hydrolase family protein</fullName>
    </submittedName>
</protein>
<dbReference type="GO" id="GO:0006598">
    <property type="term" value="P:polyamine catabolic process"/>
    <property type="evidence" value="ECO:0007669"/>
    <property type="project" value="TreeGrafter"/>
</dbReference>
<sequence>MQRFPVSSFRFGCLGGLGASAVKFSSRYNKDVRPKIAIPEPAWEKPEYNARALPQYEEAVRAAGGEPVVVPLGAAPAEIAKIASQCAGVLLPGSSADVDPEKYGQRRDPKSAAADRQRDNVDELLIQDAYNLRKPLLGICYGMQILNVWRTGTLRQHLATPVNHEAGRAVLRAHNAVIPSDSVLGAIVAPAVLDMTGPSLGPGQETSEGHDAVEEPETLTIPVNSSHHQAADVVGDGLRAVATSPDDGVIEAVEGTQPEHFVLGVQWHPERTYKEEPASRALFAAVVAAAKHWKK</sequence>
<dbReference type="PANTHER" id="PTHR43235:SF1">
    <property type="entry name" value="GLUTAMINE AMIDOTRANSFERASE PB2B2.05-RELATED"/>
    <property type="match status" value="1"/>
</dbReference>
<dbReference type="GO" id="GO:0005829">
    <property type="term" value="C:cytosol"/>
    <property type="evidence" value="ECO:0007669"/>
    <property type="project" value="TreeGrafter"/>
</dbReference>
<feature type="compositionally biased region" description="Basic and acidic residues" evidence="1">
    <location>
        <begin position="99"/>
        <end position="117"/>
    </location>
</feature>
<dbReference type="InterPro" id="IPR011697">
    <property type="entry name" value="Peptidase_C26"/>
</dbReference>
<dbReference type="EMBL" id="JACPNR010000006">
    <property type="protein sequence ID" value="MBI2678144.1"/>
    <property type="molecule type" value="Genomic_DNA"/>
</dbReference>
<dbReference type="GO" id="GO:0033969">
    <property type="term" value="F:gamma-glutamyl-gamma-aminobutyrate hydrolase activity"/>
    <property type="evidence" value="ECO:0007669"/>
    <property type="project" value="TreeGrafter"/>
</dbReference>
<accession>A0A932A9K6</accession>
<feature type="region of interest" description="Disordered" evidence="1">
    <location>
        <begin position="98"/>
        <end position="117"/>
    </location>
</feature>
<dbReference type="AlphaFoldDB" id="A0A932A9K6"/>
<evidence type="ECO:0000256" key="1">
    <source>
        <dbReference type="SAM" id="MobiDB-lite"/>
    </source>
</evidence>
<proteinExistence type="predicted"/>
<dbReference type="InterPro" id="IPR029062">
    <property type="entry name" value="Class_I_gatase-like"/>
</dbReference>
<organism evidence="2 3">
    <name type="scientific">Candidatus Korobacter versatilis</name>
    <dbReference type="NCBI Taxonomy" id="658062"/>
    <lineage>
        <taxon>Bacteria</taxon>
        <taxon>Pseudomonadati</taxon>
        <taxon>Acidobacteriota</taxon>
        <taxon>Terriglobia</taxon>
        <taxon>Terriglobales</taxon>
        <taxon>Candidatus Korobacteraceae</taxon>
        <taxon>Candidatus Korobacter</taxon>
    </lineage>
</organism>
<dbReference type="PROSITE" id="PS51273">
    <property type="entry name" value="GATASE_TYPE_1"/>
    <property type="match status" value="1"/>
</dbReference>
<keyword evidence="2" id="KW-0378">Hydrolase</keyword>
<dbReference type="Pfam" id="PF07722">
    <property type="entry name" value="Peptidase_C26"/>
    <property type="match status" value="1"/>
</dbReference>
<dbReference type="InterPro" id="IPR044668">
    <property type="entry name" value="PuuD-like"/>
</dbReference>
<dbReference type="CDD" id="cd01745">
    <property type="entry name" value="GATase1_2"/>
    <property type="match status" value="1"/>
</dbReference>